<evidence type="ECO:0000313" key="7">
    <source>
        <dbReference type="EnsemblMetazoa" id="AALB005279-PA"/>
    </source>
</evidence>
<accession>A0A182FFI7</accession>
<evidence type="ECO:0000256" key="2">
    <source>
        <dbReference type="ARBA" id="ARBA00022729"/>
    </source>
</evidence>
<organism evidence="7 8">
    <name type="scientific">Anopheles albimanus</name>
    <name type="common">New world malaria mosquito</name>
    <dbReference type="NCBI Taxonomy" id="7167"/>
    <lineage>
        <taxon>Eukaryota</taxon>
        <taxon>Metazoa</taxon>
        <taxon>Ecdysozoa</taxon>
        <taxon>Arthropoda</taxon>
        <taxon>Hexapoda</taxon>
        <taxon>Insecta</taxon>
        <taxon>Pterygota</taxon>
        <taxon>Neoptera</taxon>
        <taxon>Endopterygota</taxon>
        <taxon>Diptera</taxon>
        <taxon>Nematocera</taxon>
        <taxon>Culicoidea</taxon>
        <taxon>Culicidae</taxon>
        <taxon>Anophelinae</taxon>
        <taxon>Anopheles</taxon>
    </lineage>
</organism>
<evidence type="ECO:0000256" key="1">
    <source>
        <dbReference type="ARBA" id="ARBA00022669"/>
    </source>
</evidence>
<dbReference type="PANTHER" id="PTHR23301:SF0">
    <property type="entry name" value="CHITIN-BINDING TYPE-2 DOMAIN-CONTAINING PROTEIN-RELATED"/>
    <property type="match status" value="1"/>
</dbReference>
<feature type="domain" description="Chitin-binding type-2" evidence="6">
    <location>
        <begin position="107"/>
        <end position="168"/>
    </location>
</feature>
<evidence type="ECO:0000256" key="5">
    <source>
        <dbReference type="ARBA" id="ARBA00023180"/>
    </source>
</evidence>
<evidence type="ECO:0000313" key="8">
    <source>
        <dbReference type="Proteomes" id="UP000069272"/>
    </source>
</evidence>
<feature type="domain" description="Chitin-binding type-2" evidence="6">
    <location>
        <begin position="26"/>
        <end position="87"/>
    </location>
</feature>
<dbReference type="Gene3D" id="2.170.140.10">
    <property type="entry name" value="Chitin binding domain"/>
    <property type="match status" value="2"/>
</dbReference>
<dbReference type="VEuPathDB" id="VectorBase:AALB005279"/>
<reference evidence="7" key="2">
    <citation type="submission" date="2022-08" db="UniProtKB">
        <authorList>
            <consortium name="EnsemblMetazoa"/>
        </authorList>
    </citation>
    <scope>IDENTIFICATION</scope>
    <source>
        <strain evidence="7">STECLA/ALBI9_A</strain>
    </source>
</reference>
<keyword evidence="3" id="KW-0677">Repeat</keyword>
<dbReference type="STRING" id="7167.A0A182FFI7"/>
<keyword evidence="4" id="KW-1015">Disulfide bond</keyword>
<dbReference type="AlphaFoldDB" id="A0A182FFI7"/>
<dbReference type="EnsemblMetazoa" id="AALB005279-RA">
    <property type="protein sequence ID" value="AALB005279-PA"/>
    <property type="gene ID" value="AALB005279"/>
</dbReference>
<dbReference type="Pfam" id="PF01607">
    <property type="entry name" value="CBM_14"/>
    <property type="match status" value="2"/>
</dbReference>
<protein>
    <recommendedName>
        <fullName evidence="6">Chitin-binding type-2 domain-containing protein</fullName>
    </recommendedName>
</protein>
<sequence>MQVTVSSFDGRAGVLVLLLSSSVLASDRCPPRDDPEAPPVLFPHPTDCDKFIICSNGREVTSKCPPGLLWNDRLKRCDYPSESQCVPEGGTEGTTTVETTMVQDGLAYDCPPVYDPDCMVYIPHGTDCTKYFICDPYGVPLQQNCPHGLHWNQAVSYCDFPELAQCTAEEEEQR</sequence>
<evidence type="ECO:0000256" key="3">
    <source>
        <dbReference type="ARBA" id="ARBA00022737"/>
    </source>
</evidence>
<dbReference type="PANTHER" id="PTHR23301">
    <property type="entry name" value="CHITIN BINDING PERITROPHIN-A"/>
    <property type="match status" value="1"/>
</dbReference>
<evidence type="ECO:0000256" key="4">
    <source>
        <dbReference type="ARBA" id="ARBA00023157"/>
    </source>
</evidence>
<keyword evidence="8" id="KW-1185">Reference proteome</keyword>
<dbReference type="PROSITE" id="PS50940">
    <property type="entry name" value="CHIT_BIND_II"/>
    <property type="match status" value="2"/>
</dbReference>
<reference evidence="7 8" key="1">
    <citation type="journal article" date="2017" name="G3 (Bethesda)">
        <title>The Physical Genome Mapping of Anopheles albimanus Corrected Scaffold Misassemblies and Identified Interarm Rearrangements in Genus Anopheles.</title>
        <authorList>
            <person name="Artemov G.N."/>
            <person name="Peery A.N."/>
            <person name="Jiang X."/>
            <person name="Tu Z."/>
            <person name="Stegniy V.N."/>
            <person name="Sharakhova M.V."/>
            <person name="Sharakhov I.V."/>
        </authorList>
    </citation>
    <scope>NUCLEOTIDE SEQUENCE [LARGE SCALE GENOMIC DNA]</scope>
    <source>
        <strain evidence="7 8">ALBI9_A</strain>
    </source>
</reference>
<dbReference type="SUPFAM" id="SSF57625">
    <property type="entry name" value="Invertebrate chitin-binding proteins"/>
    <property type="match status" value="2"/>
</dbReference>
<keyword evidence="5" id="KW-0325">Glycoprotein</keyword>
<keyword evidence="2" id="KW-0732">Signal</keyword>
<proteinExistence type="predicted"/>
<dbReference type="Proteomes" id="UP000069272">
    <property type="component" value="Chromosome 3L"/>
</dbReference>
<dbReference type="InterPro" id="IPR051940">
    <property type="entry name" value="Chitin_bind-dev_reg"/>
</dbReference>
<dbReference type="GO" id="GO:0008061">
    <property type="term" value="F:chitin binding"/>
    <property type="evidence" value="ECO:0007669"/>
    <property type="project" value="UniProtKB-KW"/>
</dbReference>
<keyword evidence="1" id="KW-0147">Chitin-binding</keyword>
<dbReference type="InterPro" id="IPR002557">
    <property type="entry name" value="Chitin-bd_dom"/>
</dbReference>
<dbReference type="InterPro" id="IPR036508">
    <property type="entry name" value="Chitin-bd_dom_sf"/>
</dbReference>
<dbReference type="SMART" id="SM00494">
    <property type="entry name" value="ChtBD2"/>
    <property type="match status" value="2"/>
</dbReference>
<evidence type="ECO:0000259" key="6">
    <source>
        <dbReference type="PROSITE" id="PS50940"/>
    </source>
</evidence>
<dbReference type="VEuPathDB" id="VectorBase:AALB20_035340"/>
<dbReference type="GO" id="GO:0005576">
    <property type="term" value="C:extracellular region"/>
    <property type="evidence" value="ECO:0007669"/>
    <property type="project" value="InterPro"/>
</dbReference>
<name>A0A182FFI7_ANOAL</name>